<name>A0A226E7Y7_FOLCA</name>
<protein>
    <submittedName>
        <fullName evidence="2">Uncharacterized protein</fullName>
    </submittedName>
</protein>
<keyword evidence="1" id="KW-1133">Transmembrane helix</keyword>
<gene>
    <name evidence="2" type="ORF">Fcan01_11183</name>
</gene>
<keyword evidence="1" id="KW-0812">Transmembrane</keyword>
<dbReference type="AlphaFoldDB" id="A0A226E7Y7"/>
<comment type="caution">
    <text evidence="2">The sequence shown here is derived from an EMBL/GenBank/DDBJ whole genome shotgun (WGS) entry which is preliminary data.</text>
</comment>
<organism evidence="2 3">
    <name type="scientific">Folsomia candida</name>
    <name type="common">Springtail</name>
    <dbReference type="NCBI Taxonomy" id="158441"/>
    <lineage>
        <taxon>Eukaryota</taxon>
        <taxon>Metazoa</taxon>
        <taxon>Ecdysozoa</taxon>
        <taxon>Arthropoda</taxon>
        <taxon>Hexapoda</taxon>
        <taxon>Collembola</taxon>
        <taxon>Entomobryomorpha</taxon>
        <taxon>Isotomoidea</taxon>
        <taxon>Isotomidae</taxon>
        <taxon>Proisotominae</taxon>
        <taxon>Folsomia</taxon>
    </lineage>
</organism>
<proteinExistence type="predicted"/>
<evidence type="ECO:0000313" key="3">
    <source>
        <dbReference type="Proteomes" id="UP000198287"/>
    </source>
</evidence>
<dbReference type="EMBL" id="LNIX01000005">
    <property type="protein sequence ID" value="OXA53420.1"/>
    <property type="molecule type" value="Genomic_DNA"/>
</dbReference>
<accession>A0A226E7Y7</accession>
<reference evidence="2 3" key="1">
    <citation type="submission" date="2015-12" db="EMBL/GenBank/DDBJ databases">
        <title>The genome of Folsomia candida.</title>
        <authorList>
            <person name="Faddeeva A."/>
            <person name="Derks M.F."/>
            <person name="Anvar Y."/>
            <person name="Smit S."/>
            <person name="Van Straalen N."/>
            <person name="Roelofs D."/>
        </authorList>
    </citation>
    <scope>NUCLEOTIDE SEQUENCE [LARGE SCALE GENOMIC DNA]</scope>
    <source>
        <strain evidence="2 3">VU population</strain>
        <tissue evidence="2">Whole body</tissue>
    </source>
</reference>
<sequence length="685" mass="76827">MNHKIFDGCIINILSDFRKNYFPSEFETGTSFVLDKTNGTWHRFRVTRDTSPINLIWMAARRTDPCIIFVVDLYALPWYPDLFYVLYGLADQDLDPHFILIHSRWPGYHLLPSMRVYSYYVTSTILLWDEPRKALFRMCTSVGAPIPILPATLAESSRGTIRILPPLEKSLAHILHLSVKPESLSEEILSCSARYSGLATFFPTCTAYVLSTHFNYSLVRQYKGQQFLAYVMFGEPARGMFYKNKFPARSVVVGFVVTFVFILGLSDERGNIGGTLFKVFSVMLDQSQHSAPERGKILPDKVTVLITTWTLTLAIISTCYKGDLLSYFVLETPPATPDSIEALDGSGVMITTNTRYRVYQEVFSTLKNEVLSDLGDGEGPLAQFFNRLNASTILQMGDVEAVVGNFSRGKPVATDRGLIQMPDTFAALNAKGVSDSMKFLVSRNTDYVIQEKKMEGRINSLVSQVPWCMDSNEYTGMIRKGLARLWESGIYENWRRNSYFHKTIVALKASDQLGNVSGLNYYGIIVMSGKDFLAENQFSGDFAAVEVDNLKICFIIFGVGVLVGLICYVGEIGKLIVRKEKKTRVLGGLGYLKNVFGIASRRARSLIIEVITQFCLSGANGSLQCITHSMEEIRCEPVATTMFLGLVVVWSRPNQVNYMVDHADGSIGLVLVWSWFGRNQTKSTT</sequence>
<feature type="transmembrane region" description="Helical" evidence="1">
    <location>
        <begin position="554"/>
        <end position="577"/>
    </location>
</feature>
<keyword evidence="1" id="KW-0472">Membrane</keyword>
<dbReference type="Proteomes" id="UP000198287">
    <property type="component" value="Unassembled WGS sequence"/>
</dbReference>
<evidence type="ECO:0000256" key="1">
    <source>
        <dbReference type="SAM" id="Phobius"/>
    </source>
</evidence>
<keyword evidence="3" id="KW-1185">Reference proteome</keyword>
<evidence type="ECO:0000313" key="2">
    <source>
        <dbReference type="EMBL" id="OXA53420.1"/>
    </source>
</evidence>